<feature type="transmembrane region" description="Helical" evidence="1">
    <location>
        <begin position="6"/>
        <end position="26"/>
    </location>
</feature>
<keyword evidence="1" id="KW-0812">Transmembrane</keyword>
<sequence>MFSKGQIIFGILFAITFIIVLVYAYRKDIKLHKRYFKGSSWVLLAFIAFLLMIVAIKFLFTD</sequence>
<dbReference type="EMBL" id="SUPL01000002">
    <property type="protein sequence ID" value="TJY37306.1"/>
    <property type="molecule type" value="Genomic_DNA"/>
</dbReference>
<proteinExistence type="predicted"/>
<organism evidence="2 3">
    <name type="scientific">Pontimicrobium aquaticum</name>
    <dbReference type="NCBI Taxonomy" id="2565367"/>
    <lineage>
        <taxon>Bacteria</taxon>
        <taxon>Pseudomonadati</taxon>
        <taxon>Bacteroidota</taxon>
        <taxon>Flavobacteriia</taxon>
        <taxon>Flavobacteriales</taxon>
        <taxon>Flavobacteriaceae</taxon>
        <taxon>Pontimicrobium</taxon>
    </lineage>
</organism>
<evidence type="ECO:0000313" key="2">
    <source>
        <dbReference type="EMBL" id="TJY37306.1"/>
    </source>
</evidence>
<protein>
    <submittedName>
        <fullName evidence="2">Uncharacterized protein</fullName>
    </submittedName>
</protein>
<reference evidence="2 3" key="1">
    <citation type="submission" date="2019-04" db="EMBL/GenBank/DDBJ databases">
        <title>Lacinutrix sp. nov., isolated from marine water.</title>
        <authorList>
            <person name="Kim W."/>
        </authorList>
    </citation>
    <scope>NUCLEOTIDE SEQUENCE [LARGE SCALE GENOMIC DNA]</scope>
    <source>
        <strain evidence="2 3">CAU 1491</strain>
    </source>
</reference>
<dbReference type="AlphaFoldDB" id="A0A4U0EZ25"/>
<keyword evidence="1" id="KW-0472">Membrane</keyword>
<comment type="caution">
    <text evidence="2">The sequence shown here is derived from an EMBL/GenBank/DDBJ whole genome shotgun (WGS) entry which is preliminary data.</text>
</comment>
<feature type="transmembrane region" description="Helical" evidence="1">
    <location>
        <begin position="38"/>
        <end position="60"/>
    </location>
</feature>
<keyword evidence="1" id="KW-1133">Transmembrane helix</keyword>
<evidence type="ECO:0000313" key="3">
    <source>
        <dbReference type="Proteomes" id="UP000307657"/>
    </source>
</evidence>
<keyword evidence="3" id="KW-1185">Reference proteome</keyword>
<accession>A0A4U0EZ25</accession>
<dbReference type="Proteomes" id="UP000307657">
    <property type="component" value="Unassembled WGS sequence"/>
</dbReference>
<dbReference type="OrthoDB" id="1179726at2"/>
<gene>
    <name evidence="2" type="ORF">E5167_04990</name>
</gene>
<name>A0A4U0EZ25_9FLAO</name>
<evidence type="ECO:0000256" key="1">
    <source>
        <dbReference type="SAM" id="Phobius"/>
    </source>
</evidence>